<dbReference type="RefSeq" id="WP_076195913.1">
    <property type="nucleotide sequence ID" value="NZ_CP019236.1"/>
</dbReference>
<dbReference type="EMBL" id="CP019236">
    <property type="protein sequence ID" value="APW35993.1"/>
    <property type="molecule type" value="Genomic_DNA"/>
</dbReference>
<keyword evidence="2" id="KW-1185">Reference proteome</keyword>
<dbReference type="AlphaFoldDB" id="A0A1P8JQF7"/>
<reference evidence="1 2" key="1">
    <citation type="submission" date="2017-01" db="EMBL/GenBank/DDBJ databases">
        <authorList>
            <person name="Mah S.A."/>
            <person name="Swanson W.J."/>
            <person name="Moy G.W."/>
            <person name="Vacquier V.D."/>
        </authorList>
    </citation>
    <scope>NUCLEOTIDE SEQUENCE [LARGE SCALE GENOMIC DNA]</scope>
    <source>
        <strain evidence="1 2">DCY110</strain>
    </source>
</reference>
<dbReference type="Proteomes" id="UP000186609">
    <property type="component" value="Chromosome"/>
</dbReference>
<gene>
    <name evidence="1" type="ORF">RD110_01195</name>
</gene>
<evidence type="ECO:0000313" key="1">
    <source>
        <dbReference type="EMBL" id="APW35993.1"/>
    </source>
</evidence>
<sequence length="243" mass="26212">MHPDDFLVQLKAKSNPRKQRNLEIIHAVCKEQSERGSKDFTIATVAKYAKIAGGPAASTIHNRTGDDFKALIAVWSAHVGGEEKKPRPVAEDPFTTVLDQIDNPAVRALMGAVLAENKKLKREINLLKANTDVTIDLRGGSGPVKSTPSANDRSLPIGFEALPATVTFTSSERDALLHAISERLLVDEGWKKDAYGRILTNAGRQIFKPGFLTAVSKVVAGPETSPLEIRDGASALAPLKTSR</sequence>
<dbReference type="NCBIfam" id="NF040692">
    <property type="entry name" value="recomb_assoc"/>
    <property type="match status" value="1"/>
</dbReference>
<organism evidence="1 2">
    <name type="scientific">Rhodoferax koreensis</name>
    <dbReference type="NCBI Taxonomy" id="1842727"/>
    <lineage>
        <taxon>Bacteria</taxon>
        <taxon>Pseudomonadati</taxon>
        <taxon>Pseudomonadota</taxon>
        <taxon>Betaproteobacteria</taxon>
        <taxon>Burkholderiales</taxon>
        <taxon>Comamonadaceae</taxon>
        <taxon>Rhodoferax</taxon>
    </lineage>
</organism>
<protein>
    <submittedName>
        <fullName evidence="1">Uncharacterized protein</fullName>
    </submittedName>
</protein>
<name>A0A1P8JQF7_9BURK</name>
<accession>A0A1P8JQF7</accession>
<dbReference type="InterPro" id="IPR048061">
    <property type="entry name" value="GmtX-like"/>
</dbReference>
<dbReference type="KEGG" id="rhy:RD110_01195"/>
<proteinExistence type="predicted"/>
<evidence type="ECO:0000313" key="2">
    <source>
        <dbReference type="Proteomes" id="UP000186609"/>
    </source>
</evidence>